<dbReference type="STRING" id="56484.A0A1Y2FMD0"/>
<keyword evidence="1" id="KW-0694">RNA-binding</keyword>
<proteinExistence type="predicted"/>
<dbReference type="InterPro" id="IPR012677">
    <property type="entry name" value="Nucleotide-bd_a/b_plait_sf"/>
</dbReference>
<dbReference type="InterPro" id="IPR035979">
    <property type="entry name" value="RBD_domain_sf"/>
</dbReference>
<dbReference type="Pfam" id="PF00076">
    <property type="entry name" value="RRM_1"/>
    <property type="match status" value="1"/>
</dbReference>
<keyword evidence="5" id="KW-1185">Reference proteome</keyword>
<reference evidence="4 5" key="1">
    <citation type="submission" date="2016-07" db="EMBL/GenBank/DDBJ databases">
        <title>Pervasive Adenine N6-methylation of Active Genes in Fungi.</title>
        <authorList>
            <consortium name="DOE Joint Genome Institute"/>
            <person name="Mondo S.J."/>
            <person name="Dannebaum R.O."/>
            <person name="Kuo R.C."/>
            <person name="Labutti K."/>
            <person name="Haridas S."/>
            <person name="Kuo A."/>
            <person name="Salamov A."/>
            <person name="Ahrendt S.R."/>
            <person name="Lipzen A."/>
            <person name="Sullivan W."/>
            <person name="Andreopoulos W.B."/>
            <person name="Clum A."/>
            <person name="Lindquist E."/>
            <person name="Daum C."/>
            <person name="Ramamoorthy G.K."/>
            <person name="Gryganskyi A."/>
            <person name="Culley D."/>
            <person name="Magnuson J.K."/>
            <person name="James T.Y."/>
            <person name="O'Malley M.A."/>
            <person name="Stajich J.E."/>
            <person name="Spatafora J.W."/>
            <person name="Visel A."/>
            <person name="Grigoriev I.V."/>
        </authorList>
    </citation>
    <scope>NUCLEOTIDE SEQUENCE [LARGE SCALE GENOMIC DNA]</scope>
    <source>
        <strain evidence="4 5">12-1054</strain>
    </source>
</reference>
<evidence type="ECO:0000256" key="1">
    <source>
        <dbReference type="PROSITE-ProRule" id="PRU00176"/>
    </source>
</evidence>
<dbReference type="PROSITE" id="PS50102">
    <property type="entry name" value="RRM"/>
    <property type="match status" value="1"/>
</dbReference>
<feature type="domain" description="RRM" evidence="3">
    <location>
        <begin position="6"/>
        <end position="77"/>
    </location>
</feature>
<evidence type="ECO:0000313" key="5">
    <source>
        <dbReference type="Proteomes" id="UP000193685"/>
    </source>
</evidence>
<evidence type="ECO:0000313" key="4">
    <source>
        <dbReference type="EMBL" id="ORY85098.1"/>
    </source>
</evidence>
<dbReference type="CDD" id="cd00590">
    <property type="entry name" value="RRM_SF"/>
    <property type="match status" value="1"/>
</dbReference>
<dbReference type="InterPro" id="IPR000504">
    <property type="entry name" value="RRM_dom"/>
</dbReference>
<gene>
    <name evidence="4" type="ORF">BCR37DRAFT_378155</name>
</gene>
<dbReference type="OrthoDB" id="446113at2759"/>
<feature type="compositionally biased region" description="Basic and acidic residues" evidence="2">
    <location>
        <begin position="88"/>
        <end position="98"/>
    </location>
</feature>
<dbReference type="GeneID" id="63785580"/>
<comment type="caution">
    <text evidence="4">The sequence shown here is derived from an EMBL/GenBank/DDBJ whole genome shotgun (WGS) entry which is preliminary data.</text>
</comment>
<sequence length="226" mass="24684">MNAINTDIFVGGLEAYISEESLHRCAARYGSVNRIRLLARGCALITFDTVDGRDSALRGMMGAVLSGKRIRVSPSRQPRLPPFGPRYSETRSTRTGTVDHTRDQDRFANTYLHDHTPDNPVRARAASTKGTVALYMSQEKLTLGDEGSSPDINGLTPPASAAGNISQQYMDDGILPVTREQLALLSLGDLDDLAELVALEVRNRHNAMLSGQDNGNGKRRRMLMDG</sequence>
<dbReference type="SMART" id="SM00360">
    <property type="entry name" value="RRM"/>
    <property type="match status" value="1"/>
</dbReference>
<accession>A0A1Y2FMD0</accession>
<evidence type="ECO:0000256" key="2">
    <source>
        <dbReference type="SAM" id="MobiDB-lite"/>
    </source>
</evidence>
<dbReference type="AlphaFoldDB" id="A0A1Y2FMD0"/>
<dbReference type="Proteomes" id="UP000193685">
    <property type="component" value="Unassembled WGS sequence"/>
</dbReference>
<dbReference type="Gene3D" id="3.30.70.330">
    <property type="match status" value="1"/>
</dbReference>
<dbReference type="SUPFAM" id="SSF54928">
    <property type="entry name" value="RNA-binding domain, RBD"/>
    <property type="match status" value="1"/>
</dbReference>
<dbReference type="RefSeq" id="XP_040726881.1">
    <property type="nucleotide sequence ID" value="XM_040868981.1"/>
</dbReference>
<dbReference type="GO" id="GO:0003723">
    <property type="term" value="F:RNA binding"/>
    <property type="evidence" value="ECO:0007669"/>
    <property type="project" value="UniProtKB-UniRule"/>
</dbReference>
<organism evidence="4 5">
    <name type="scientific">Protomyces lactucae-debilis</name>
    <dbReference type="NCBI Taxonomy" id="2754530"/>
    <lineage>
        <taxon>Eukaryota</taxon>
        <taxon>Fungi</taxon>
        <taxon>Dikarya</taxon>
        <taxon>Ascomycota</taxon>
        <taxon>Taphrinomycotina</taxon>
        <taxon>Taphrinomycetes</taxon>
        <taxon>Taphrinales</taxon>
        <taxon>Protomycetaceae</taxon>
        <taxon>Protomyces</taxon>
    </lineage>
</organism>
<dbReference type="EMBL" id="MCFI01000005">
    <property type="protein sequence ID" value="ORY85098.1"/>
    <property type="molecule type" value="Genomic_DNA"/>
</dbReference>
<feature type="region of interest" description="Disordered" evidence="2">
    <location>
        <begin position="73"/>
        <end position="98"/>
    </location>
</feature>
<evidence type="ECO:0000259" key="3">
    <source>
        <dbReference type="PROSITE" id="PS50102"/>
    </source>
</evidence>
<name>A0A1Y2FMD0_PROLT</name>
<protein>
    <recommendedName>
        <fullName evidence="3">RRM domain-containing protein</fullName>
    </recommendedName>
</protein>